<dbReference type="GeneID" id="96288799"/>
<dbReference type="SMART" id="SM00448">
    <property type="entry name" value="REC"/>
    <property type="match status" value="1"/>
</dbReference>
<organism evidence="8 9">
    <name type="scientific">Streptomyces xanthochromogenes</name>
    <dbReference type="NCBI Taxonomy" id="67384"/>
    <lineage>
        <taxon>Bacteria</taxon>
        <taxon>Bacillati</taxon>
        <taxon>Actinomycetota</taxon>
        <taxon>Actinomycetes</taxon>
        <taxon>Kitasatosporales</taxon>
        <taxon>Streptomycetaceae</taxon>
        <taxon>Streptomyces</taxon>
    </lineage>
</organism>
<dbReference type="PROSITE" id="PS50110">
    <property type="entry name" value="RESPONSE_REGULATORY"/>
    <property type="match status" value="1"/>
</dbReference>
<dbReference type="PROSITE" id="PS50043">
    <property type="entry name" value="HTH_LUXR_2"/>
    <property type="match status" value="1"/>
</dbReference>
<dbReference type="RefSeq" id="WP_190026172.1">
    <property type="nucleotide sequence ID" value="NZ_BMUU01000001.1"/>
</dbReference>
<sequence>MPVHVCPALRVMVVDDEELLRSGLSDILDTAPDLRVVGACRGGEAVELTHMLRPDVVLVDVRMPDVDGLSVLSDLRRLPQPPQVAMLTTFDTDAYLGEALRRGAAGFLLKDTSPADLVNAVRALGTGSGCLSLPLARRLREYGIPDPANAALDRLSAREREVLELLVDGLSNADIGHQLHLSMGTVKDHVRSVLTKLRVNNRVQAAVLAIRAGLGSAPGRVR</sequence>
<comment type="caution">
    <text evidence="8">The sequence shown here is derived from an EMBL/GenBank/DDBJ whole genome shotgun (WGS) entry which is preliminary data.</text>
</comment>
<dbReference type="PROSITE" id="PS00622">
    <property type="entry name" value="HTH_LUXR_1"/>
    <property type="match status" value="1"/>
</dbReference>
<feature type="domain" description="Response regulatory" evidence="7">
    <location>
        <begin position="10"/>
        <end position="125"/>
    </location>
</feature>
<accession>A0ABQ2ZM48</accession>
<dbReference type="InterPro" id="IPR016032">
    <property type="entry name" value="Sig_transdc_resp-reg_C-effctor"/>
</dbReference>
<proteinExistence type="predicted"/>
<evidence type="ECO:0000259" key="6">
    <source>
        <dbReference type="PROSITE" id="PS50043"/>
    </source>
</evidence>
<evidence type="ECO:0000256" key="5">
    <source>
        <dbReference type="PROSITE-ProRule" id="PRU00169"/>
    </source>
</evidence>
<dbReference type="InterPro" id="IPR000792">
    <property type="entry name" value="Tscrpt_reg_LuxR_C"/>
</dbReference>
<evidence type="ECO:0000313" key="9">
    <source>
        <dbReference type="Proteomes" id="UP000600946"/>
    </source>
</evidence>
<dbReference type="SUPFAM" id="SSF52172">
    <property type="entry name" value="CheY-like"/>
    <property type="match status" value="1"/>
</dbReference>
<dbReference type="InterPro" id="IPR039420">
    <property type="entry name" value="WalR-like"/>
</dbReference>
<dbReference type="SUPFAM" id="SSF46894">
    <property type="entry name" value="C-terminal effector domain of the bipartite response regulators"/>
    <property type="match status" value="1"/>
</dbReference>
<protein>
    <submittedName>
        <fullName evidence="8">DNA-binding response regulator</fullName>
    </submittedName>
</protein>
<dbReference type="PRINTS" id="PR00038">
    <property type="entry name" value="HTHLUXR"/>
</dbReference>
<keyword evidence="3 8" id="KW-0238">DNA-binding</keyword>
<feature type="domain" description="HTH luxR-type" evidence="6">
    <location>
        <begin position="148"/>
        <end position="213"/>
    </location>
</feature>
<dbReference type="PANTHER" id="PTHR43214:SF24">
    <property type="entry name" value="TRANSCRIPTIONAL REGULATORY PROTEIN NARL-RELATED"/>
    <property type="match status" value="1"/>
</dbReference>
<reference evidence="9" key="1">
    <citation type="journal article" date="2019" name="Int. J. Syst. Evol. Microbiol.">
        <title>The Global Catalogue of Microorganisms (GCM) 10K type strain sequencing project: providing services to taxonomists for standard genome sequencing and annotation.</title>
        <authorList>
            <consortium name="The Broad Institute Genomics Platform"/>
            <consortium name="The Broad Institute Genome Sequencing Center for Infectious Disease"/>
            <person name="Wu L."/>
            <person name="Ma J."/>
        </authorList>
    </citation>
    <scope>NUCLEOTIDE SEQUENCE [LARGE SCALE GENOMIC DNA]</scope>
    <source>
        <strain evidence="9">JCM 4594</strain>
    </source>
</reference>
<dbReference type="SMART" id="SM00421">
    <property type="entry name" value="HTH_LUXR"/>
    <property type="match status" value="1"/>
</dbReference>
<dbReference type="InterPro" id="IPR001789">
    <property type="entry name" value="Sig_transdc_resp-reg_receiver"/>
</dbReference>
<dbReference type="InterPro" id="IPR011006">
    <property type="entry name" value="CheY-like_superfamily"/>
</dbReference>
<dbReference type="PANTHER" id="PTHR43214">
    <property type="entry name" value="TWO-COMPONENT RESPONSE REGULATOR"/>
    <property type="match status" value="1"/>
</dbReference>
<dbReference type="InterPro" id="IPR058245">
    <property type="entry name" value="NreC/VraR/RcsB-like_REC"/>
</dbReference>
<evidence type="ECO:0000256" key="2">
    <source>
        <dbReference type="ARBA" id="ARBA00023015"/>
    </source>
</evidence>
<gene>
    <name evidence="8" type="ORF">GCM10010326_07840</name>
</gene>
<evidence type="ECO:0000256" key="4">
    <source>
        <dbReference type="ARBA" id="ARBA00023163"/>
    </source>
</evidence>
<keyword evidence="1 5" id="KW-0597">Phosphoprotein</keyword>
<dbReference type="CDD" id="cd17535">
    <property type="entry name" value="REC_NarL-like"/>
    <property type="match status" value="1"/>
</dbReference>
<dbReference type="EMBL" id="BMUU01000001">
    <property type="protein sequence ID" value="GGY17822.1"/>
    <property type="molecule type" value="Genomic_DNA"/>
</dbReference>
<dbReference type="Proteomes" id="UP000600946">
    <property type="component" value="Unassembled WGS sequence"/>
</dbReference>
<evidence type="ECO:0000259" key="7">
    <source>
        <dbReference type="PROSITE" id="PS50110"/>
    </source>
</evidence>
<dbReference type="CDD" id="cd06170">
    <property type="entry name" value="LuxR_C_like"/>
    <property type="match status" value="1"/>
</dbReference>
<dbReference type="Pfam" id="PF00196">
    <property type="entry name" value="GerE"/>
    <property type="match status" value="1"/>
</dbReference>
<keyword evidence="2" id="KW-0805">Transcription regulation</keyword>
<feature type="modified residue" description="4-aspartylphosphate" evidence="5">
    <location>
        <position position="60"/>
    </location>
</feature>
<evidence type="ECO:0000313" key="8">
    <source>
        <dbReference type="EMBL" id="GGY17822.1"/>
    </source>
</evidence>
<evidence type="ECO:0000256" key="1">
    <source>
        <dbReference type="ARBA" id="ARBA00022553"/>
    </source>
</evidence>
<dbReference type="GO" id="GO:0003677">
    <property type="term" value="F:DNA binding"/>
    <property type="evidence" value="ECO:0007669"/>
    <property type="project" value="UniProtKB-KW"/>
</dbReference>
<keyword evidence="9" id="KW-1185">Reference proteome</keyword>
<evidence type="ECO:0000256" key="3">
    <source>
        <dbReference type="ARBA" id="ARBA00023125"/>
    </source>
</evidence>
<name>A0ABQ2ZM48_9ACTN</name>
<dbReference type="Pfam" id="PF00072">
    <property type="entry name" value="Response_reg"/>
    <property type="match status" value="1"/>
</dbReference>
<dbReference type="Gene3D" id="3.40.50.2300">
    <property type="match status" value="1"/>
</dbReference>
<keyword evidence="4" id="KW-0804">Transcription</keyword>